<dbReference type="EMBL" id="FNHS01000029">
    <property type="protein sequence ID" value="SDO59956.1"/>
    <property type="molecule type" value="Genomic_DNA"/>
</dbReference>
<feature type="region of interest" description="Disordered" evidence="1">
    <location>
        <begin position="15"/>
        <end position="56"/>
    </location>
</feature>
<evidence type="ECO:0000256" key="1">
    <source>
        <dbReference type="SAM" id="MobiDB-lite"/>
    </source>
</evidence>
<feature type="compositionally biased region" description="Basic and acidic residues" evidence="1">
    <location>
        <begin position="22"/>
        <end position="56"/>
    </location>
</feature>
<keyword evidence="3" id="KW-1185">Reference proteome</keyword>
<sequence>MTLREILEGGIIKPVKPLTPKQAEKRADRRQQVQQRIADERTRSAAKIRDLKTEMP</sequence>
<accession>A0A1H0KVZ5</accession>
<dbReference type="AlphaFoldDB" id="A0A1H0KVZ5"/>
<evidence type="ECO:0000313" key="3">
    <source>
        <dbReference type="Proteomes" id="UP000198704"/>
    </source>
</evidence>
<dbReference type="STRING" id="582672.SAMN05216360_12932"/>
<dbReference type="Proteomes" id="UP000198704">
    <property type="component" value="Unassembled WGS sequence"/>
</dbReference>
<organism evidence="2 3">
    <name type="scientific">Methylobacterium phyllostachyos</name>
    <dbReference type="NCBI Taxonomy" id="582672"/>
    <lineage>
        <taxon>Bacteria</taxon>
        <taxon>Pseudomonadati</taxon>
        <taxon>Pseudomonadota</taxon>
        <taxon>Alphaproteobacteria</taxon>
        <taxon>Hyphomicrobiales</taxon>
        <taxon>Methylobacteriaceae</taxon>
        <taxon>Methylobacterium</taxon>
    </lineage>
</organism>
<protein>
    <submittedName>
        <fullName evidence="2">Uncharacterized protein</fullName>
    </submittedName>
</protein>
<evidence type="ECO:0000313" key="2">
    <source>
        <dbReference type="EMBL" id="SDO59956.1"/>
    </source>
</evidence>
<gene>
    <name evidence="2" type="ORF">SAMN05216360_12932</name>
</gene>
<proteinExistence type="predicted"/>
<reference evidence="3" key="1">
    <citation type="submission" date="2016-10" db="EMBL/GenBank/DDBJ databases">
        <authorList>
            <person name="Varghese N."/>
            <person name="Submissions S."/>
        </authorList>
    </citation>
    <scope>NUCLEOTIDE SEQUENCE [LARGE SCALE GENOMIC DNA]</scope>
    <source>
        <strain evidence="3">BL47</strain>
    </source>
</reference>
<dbReference type="RefSeq" id="WP_167627808.1">
    <property type="nucleotide sequence ID" value="NZ_FNHS01000029.1"/>
</dbReference>
<name>A0A1H0KVZ5_9HYPH</name>